<organism evidence="1 2">
    <name type="scientific">Eumeta variegata</name>
    <name type="common">Bagworm moth</name>
    <name type="synonym">Eumeta japonica</name>
    <dbReference type="NCBI Taxonomy" id="151549"/>
    <lineage>
        <taxon>Eukaryota</taxon>
        <taxon>Metazoa</taxon>
        <taxon>Ecdysozoa</taxon>
        <taxon>Arthropoda</taxon>
        <taxon>Hexapoda</taxon>
        <taxon>Insecta</taxon>
        <taxon>Pterygota</taxon>
        <taxon>Neoptera</taxon>
        <taxon>Endopterygota</taxon>
        <taxon>Lepidoptera</taxon>
        <taxon>Glossata</taxon>
        <taxon>Ditrysia</taxon>
        <taxon>Tineoidea</taxon>
        <taxon>Psychidae</taxon>
        <taxon>Oiketicinae</taxon>
        <taxon>Eumeta</taxon>
    </lineage>
</organism>
<name>A0A4C1VKH6_EUMVA</name>
<dbReference type="Proteomes" id="UP000299102">
    <property type="component" value="Unassembled WGS sequence"/>
</dbReference>
<evidence type="ECO:0000313" key="2">
    <source>
        <dbReference type="Proteomes" id="UP000299102"/>
    </source>
</evidence>
<reference evidence="1 2" key="1">
    <citation type="journal article" date="2019" name="Commun. Biol.">
        <title>The bagworm genome reveals a unique fibroin gene that provides high tensile strength.</title>
        <authorList>
            <person name="Kono N."/>
            <person name="Nakamura H."/>
            <person name="Ohtoshi R."/>
            <person name="Tomita M."/>
            <person name="Numata K."/>
            <person name="Arakawa K."/>
        </authorList>
    </citation>
    <scope>NUCLEOTIDE SEQUENCE [LARGE SCALE GENOMIC DNA]</scope>
</reference>
<keyword evidence="2" id="KW-1185">Reference proteome</keyword>
<gene>
    <name evidence="1" type="ORF">EVAR_33547_1</name>
</gene>
<dbReference type="AlphaFoldDB" id="A0A4C1VKH6"/>
<protein>
    <submittedName>
        <fullName evidence="1">Uncharacterized protein</fullName>
    </submittedName>
</protein>
<dbReference type="EMBL" id="BGZK01000354">
    <property type="protein sequence ID" value="GBP38797.1"/>
    <property type="molecule type" value="Genomic_DNA"/>
</dbReference>
<proteinExistence type="predicted"/>
<comment type="caution">
    <text evidence="1">The sequence shown here is derived from an EMBL/GenBank/DDBJ whole genome shotgun (WGS) entry which is preliminary data.</text>
</comment>
<accession>A0A4C1VKH6</accession>
<evidence type="ECO:0000313" key="1">
    <source>
        <dbReference type="EMBL" id="GBP38797.1"/>
    </source>
</evidence>
<sequence length="113" mass="12655">MELKSDFWITLQARYLPSEARRAPPTRSPAIDILAHFSELTRHCEKAGEGRRSDGGPLTNLQRTRYISQSFVYTTLLGAYSPYALRELSTTPTHITVSRSISTAEEAQPCLKA</sequence>